<keyword evidence="3" id="KW-1185">Reference proteome</keyword>
<dbReference type="Proteomes" id="UP000254889">
    <property type="component" value="Chromosome"/>
</dbReference>
<gene>
    <name evidence="2" type="ORF">DW352_24460</name>
</gene>
<proteinExistence type="predicted"/>
<evidence type="ECO:0000313" key="3">
    <source>
        <dbReference type="Proteomes" id="UP000254889"/>
    </source>
</evidence>
<organism evidence="2 3">
    <name type="scientific">Pseudolabrys taiwanensis</name>
    <dbReference type="NCBI Taxonomy" id="331696"/>
    <lineage>
        <taxon>Bacteria</taxon>
        <taxon>Pseudomonadati</taxon>
        <taxon>Pseudomonadota</taxon>
        <taxon>Alphaproteobacteria</taxon>
        <taxon>Hyphomicrobiales</taxon>
        <taxon>Xanthobacteraceae</taxon>
        <taxon>Pseudolabrys</taxon>
    </lineage>
</organism>
<evidence type="ECO:0000313" key="2">
    <source>
        <dbReference type="EMBL" id="AXK83396.1"/>
    </source>
</evidence>
<name>A0A346A2J9_9HYPH</name>
<sequence>MECFLQRNNRRAKRRHARDQSMDPKITLLIVLIASVIGLSYLTEENLGRLRRQLGQRRWRGFVPLRRRV</sequence>
<protein>
    <submittedName>
        <fullName evidence="2">Uncharacterized protein</fullName>
    </submittedName>
</protein>
<dbReference type="EMBL" id="CP031417">
    <property type="protein sequence ID" value="AXK83396.1"/>
    <property type="molecule type" value="Genomic_DNA"/>
</dbReference>
<reference evidence="2 3" key="1">
    <citation type="submission" date="2018-07" db="EMBL/GenBank/DDBJ databases">
        <authorList>
            <person name="Quirk P.G."/>
            <person name="Krulwich T.A."/>
        </authorList>
    </citation>
    <scope>NUCLEOTIDE SEQUENCE [LARGE SCALE GENOMIC DNA]</scope>
    <source>
        <strain evidence="2 3">CC-BB4</strain>
    </source>
</reference>
<keyword evidence="1" id="KW-0812">Transmembrane</keyword>
<dbReference type="KEGG" id="ptaw:DW352_24460"/>
<feature type="transmembrane region" description="Helical" evidence="1">
    <location>
        <begin position="26"/>
        <end position="43"/>
    </location>
</feature>
<accession>A0A346A2J9</accession>
<evidence type="ECO:0000256" key="1">
    <source>
        <dbReference type="SAM" id="Phobius"/>
    </source>
</evidence>
<dbReference type="AlphaFoldDB" id="A0A346A2J9"/>
<keyword evidence="1" id="KW-0472">Membrane</keyword>
<keyword evidence="1" id="KW-1133">Transmembrane helix</keyword>